<proteinExistence type="inferred from homology"/>
<reference evidence="3 4" key="1">
    <citation type="submission" date="2024-03" db="EMBL/GenBank/DDBJ databases">
        <authorList>
            <person name="Gkanogiannis A."/>
            <person name="Becerra Lopez-Lavalle L."/>
        </authorList>
    </citation>
    <scope>NUCLEOTIDE SEQUENCE [LARGE SCALE GENOMIC DNA]</scope>
</reference>
<dbReference type="Proteomes" id="UP001642487">
    <property type="component" value="Chromosome 8"/>
</dbReference>
<dbReference type="Pfam" id="PF01554">
    <property type="entry name" value="MatE"/>
    <property type="match status" value="1"/>
</dbReference>
<dbReference type="PANTHER" id="PTHR11206">
    <property type="entry name" value="MULTIDRUG RESISTANCE PROTEIN"/>
    <property type="match status" value="1"/>
</dbReference>
<organism evidence="3 4">
    <name type="scientific">Citrullus colocynthis</name>
    <name type="common">colocynth</name>
    <dbReference type="NCBI Taxonomy" id="252529"/>
    <lineage>
        <taxon>Eukaryota</taxon>
        <taxon>Viridiplantae</taxon>
        <taxon>Streptophyta</taxon>
        <taxon>Embryophyta</taxon>
        <taxon>Tracheophyta</taxon>
        <taxon>Spermatophyta</taxon>
        <taxon>Magnoliopsida</taxon>
        <taxon>eudicotyledons</taxon>
        <taxon>Gunneridae</taxon>
        <taxon>Pentapetalae</taxon>
        <taxon>rosids</taxon>
        <taxon>fabids</taxon>
        <taxon>Cucurbitales</taxon>
        <taxon>Cucurbitaceae</taxon>
        <taxon>Benincaseae</taxon>
        <taxon>Citrullus</taxon>
    </lineage>
</organism>
<gene>
    <name evidence="3" type="ORF">CITCOLO1_LOCUS20073</name>
</gene>
<evidence type="ECO:0000256" key="2">
    <source>
        <dbReference type="SAM" id="Phobius"/>
    </source>
</evidence>
<sequence>MVVFMFNPQSKVASMGILIQTAALIYILRSSLSFGGSTRVGNQLGSNHPNRSKLEAIVRLCTSFLLGISALVLAFSIRKVWATMFTDEIQTIELTSVILPIIGLSELGNCPQTTSCGVLRGTTKIKLS</sequence>
<keyword evidence="2" id="KW-0472">Membrane</keyword>
<accession>A0ABP0Z7H6</accession>
<keyword evidence="2" id="KW-0812">Transmembrane</keyword>
<protein>
    <submittedName>
        <fullName evidence="3">Uncharacterized protein</fullName>
    </submittedName>
</protein>
<keyword evidence="2" id="KW-1133">Transmembrane helix</keyword>
<evidence type="ECO:0000256" key="1">
    <source>
        <dbReference type="ARBA" id="ARBA00010199"/>
    </source>
</evidence>
<dbReference type="EMBL" id="OZ021742">
    <property type="protein sequence ID" value="CAK9327686.1"/>
    <property type="molecule type" value="Genomic_DNA"/>
</dbReference>
<name>A0ABP0Z7H6_9ROSI</name>
<dbReference type="InterPro" id="IPR002528">
    <property type="entry name" value="MATE_fam"/>
</dbReference>
<evidence type="ECO:0000313" key="4">
    <source>
        <dbReference type="Proteomes" id="UP001642487"/>
    </source>
</evidence>
<evidence type="ECO:0000313" key="3">
    <source>
        <dbReference type="EMBL" id="CAK9327686.1"/>
    </source>
</evidence>
<keyword evidence="4" id="KW-1185">Reference proteome</keyword>
<comment type="similarity">
    <text evidence="1">Belongs to the multi antimicrobial extrusion (MATE) (TC 2.A.66.1) family.</text>
</comment>
<feature type="transmembrane region" description="Helical" evidence="2">
    <location>
        <begin position="57"/>
        <end position="77"/>
    </location>
</feature>